<name>A0A2H0BG96_9BACT</name>
<proteinExistence type="predicted"/>
<accession>A0A2H0BG96</accession>
<evidence type="ECO:0000313" key="2">
    <source>
        <dbReference type="Proteomes" id="UP000229794"/>
    </source>
</evidence>
<gene>
    <name evidence="1" type="ORF">COX06_00125</name>
</gene>
<dbReference type="EMBL" id="PCST01000003">
    <property type="protein sequence ID" value="PIP56008.1"/>
    <property type="molecule type" value="Genomic_DNA"/>
</dbReference>
<organism evidence="1 2">
    <name type="scientific">Candidatus Zambryskibacteria bacterium CG22_combo_CG10-13_8_21_14_all_42_17</name>
    <dbReference type="NCBI Taxonomy" id="1975118"/>
    <lineage>
        <taxon>Bacteria</taxon>
        <taxon>Candidatus Zambryskiibacteriota</taxon>
    </lineage>
</organism>
<sequence>MPDGKKSLKTFSEPFDLSKLGTFWIATHDNMASVAELLDQSPHTQILSAKQTRKLRKADQIEIRAADLVEFKK</sequence>
<reference evidence="1 2" key="1">
    <citation type="submission" date="2017-09" db="EMBL/GenBank/DDBJ databases">
        <title>Depth-based differentiation of microbial function through sediment-hosted aquifers and enrichment of novel symbionts in the deep terrestrial subsurface.</title>
        <authorList>
            <person name="Probst A.J."/>
            <person name="Ladd B."/>
            <person name="Jarett J.K."/>
            <person name="Geller-Mcgrath D.E."/>
            <person name="Sieber C.M."/>
            <person name="Emerson J.B."/>
            <person name="Anantharaman K."/>
            <person name="Thomas B.C."/>
            <person name="Malmstrom R."/>
            <person name="Stieglmeier M."/>
            <person name="Klingl A."/>
            <person name="Woyke T."/>
            <person name="Ryan C.M."/>
            <person name="Banfield J.F."/>
        </authorList>
    </citation>
    <scope>NUCLEOTIDE SEQUENCE [LARGE SCALE GENOMIC DNA]</scope>
    <source>
        <strain evidence="1">CG22_combo_CG10-13_8_21_14_all_42_17</strain>
    </source>
</reference>
<evidence type="ECO:0000313" key="1">
    <source>
        <dbReference type="EMBL" id="PIP56008.1"/>
    </source>
</evidence>
<dbReference type="Proteomes" id="UP000229794">
    <property type="component" value="Unassembled WGS sequence"/>
</dbReference>
<dbReference type="AlphaFoldDB" id="A0A2H0BG96"/>
<comment type="caution">
    <text evidence="1">The sequence shown here is derived from an EMBL/GenBank/DDBJ whole genome shotgun (WGS) entry which is preliminary data.</text>
</comment>
<protein>
    <submittedName>
        <fullName evidence="1">Uncharacterized protein</fullName>
    </submittedName>
</protein>